<protein>
    <submittedName>
        <fullName evidence="1">Uncharacterized protein</fullName>
    </submittedName>
</protein>
<gene>
    <name evidence="1" type="ORF">DPMN_081864</name>
</gene>
<organism evidence="1 2">
    <name type="scientific">Dreissena polymorpha</name>
    <name type="common">Zebra mussel</name>
    <name type="synonym">Mytilus polymorpha</name>
    <dbReference type="NCBI Taxonomy" id="45954"/>
    <lineage>
        <taxon>Eukaryota</taxon>
        <taxon>Metazoa</taxon>
        <taxon>Spiralia</taxon>
        <taxon>Lophotrochozoa</taxon>
        <taxon>Mollusca</taxon>
        <taxon>Bivalvia</taxon>
        <taxon>Autobranchia</taxon>
        <taxon>Heteroconchia</taxon>
        <taxon>Euheterodonta</taxon>
        <taxon>Imparidentia</taxon>
        <taxon>Neoheterodontei</taxon>
        <taxon>Myida</taxon>
        <taxon>Dreissenoidea</taxon>
        <taxon>Dreissenidae</taxon>
        <taxon>Dreissena</taxon>
    </lineage>
</organism>
<dbReference type="Proteomes" id="UP000828390">
    <property type="component" value="Unassembled WGS sequence"/>
</dbReference>
<reference evidence="1" key="1">
    <citation type="journal article" date="2019" name="bioRxiv">
        <title>The Genome of the Zebra Mussel, Dreissena polymorpha: A Resource for Invasive Species Research.</title>
        <authorList>
            <person name="McCartney M.A."/>
            <person name="Auch B."/>
            <person name="Kono T."/>
            <person name="Mallez S."/>
            <person name="Zhang Y."/>
            <person name="Obille A."/>
            <person name="Becker A."/>
            <person name="Abrahante J.E."/>
            <person name="Garbe J."/>
            <person name="Badalamenti J.P."/>
            <person name="Herman A."/>
            <person name="Mangelson H."/>
            <person name="Liachko I."/>
            <person name="Sullivan S."/>
            <person name="Sone E.D."/>
            <person name="Koren S."/>
            <person name="Silverstein K.A.T."/>
            <person name="Beckman K.B."/>
            <person name="Gohl D.M."/>
        </authorList>
    </citation>
    <scope>NUCLEOTIDE SEQUENCE</scope>
    <source>
        <strain evidence="1">Duluth1</strain>
        <tissue evidence="1">Whole animal</tissue>
    </source>
</reference>
<name>A0A9D3Y9F1_DREPO</name>
<sequence length="82" mass="9394">MANRRGYLTLRSTSTVKSTHMITHHPGLYRKSQAIGHRIINNLRRDNESYGTNQPRIHKVAKLPEAAKYLLVECSKPVINIK</sequence>
<dbReference type="AlphaFoldDB" id="A0A9D3Y9F1"/>
<keyword evidence="2" id="KW-1185">Reference proteome</keyword>
<evidence type="ECO:0000313" key="1">
    <source>
        <dbReference type="EMBL" id="KAH3694424.1"/>
    </source>
</evidence>
<proteinExistence type="predicted"/>
<accession>A0A9D3Y9F1</accession>
<evidence type="ECO:0000313" key="2">
    <source>
        <dbReference type="Proteomes" id="UP000828390"/>
    </source>
</evidence>
<comment type="caution">
    <text evidence="1">The sequence shown here is derived from an EMBL/GenBank/DDBJ whole genome shotgun (WGS) entry which is preliminary data.</text>
</comment>
<reference evidence="1" key="2">
    <citation type="submission" date="2020-11" db="EMBL/GenBank/DDBJ databases">
        <authorList>
            <person name="McCartney M.A."/>
            <person name="Auch B."/>
            <person name="Kono T."/>
            <person name="Mallez S."/>
            <person name="Becker A."/>
            <person name="Gohl D.M."/>
            <person name="Silverstein K.A.T."/>
            <person name="Koren S."/>
            <person name="Bechman K.B."/>
            <person name="Herman A."/>
            <person name="Abrahante J.E."/>
            <person name="Garbe J."/>
        </authorList>
    </citation>
    <scope>NUCLEOTIDE SEQUENCE</scope>
    <source>
        <strain evidence="1">Duluth1</strain>
        <tissue evidence="1">Whole animal</tissue>
    </source>
</reference>
<dbReference type="EMBL" id="JAIWYP010000016">
    <property type="protein sequence ID" value="KAH3694424.1"/>
    <property type="molecule type" value="Genomic_DNA"/>
</dbReference>